<dbReference type="eggNOG" id="ENOG502RI4X">
    <property type="taxonomic scope" value="Eukaryota"/>
</dbReference>
<evidence type="ECO:0000313" key="3">
    <source>
        <dbReference type="Proteomes" id="UP000002195"/>
    </source>
</evidence>
<dbReference type="PaxDb" id="44689-DDB0205166"/>
<evidence type="ECO:0000256" key="1">
    <source>
        <dbReference type="SAM" id="SignalP"/>
    </source>
</evidence>
<reference evidence="2 3" key="1">
    <citation type="journal article" date="2005" name="Nature">
        <title>The genome of the social amoeba Dictyostelium discoideum.</title>
        <authorList>
            <consortium name="The Dictyostelium discoideum Sequencing Consortium"/>
            <person name="Eichinger L."/>
            <person name="Pachebat J.A."/>
            <person name="Glockner G."/>
            <person name="Rajandream M.A."/>
            <person name="Sucgang R."/>
            <person name="Berriman M."/>
            <person name="Song J."/>
            <person name="Olsen R."/>
            <person name="Szafranski K."/>
            <person name="Xu Q."/>
            <person name="Tunggal B."/>
            <person name="Kummerfeld S."/>
            <person name="Madera M."/>
            <person name="Konfortov B.A."/>
            <person name="Rivero F."/>
            <person name="Bankier A.T."/>
            <person name="Lehmann R."/>
            <person name="Hamlin N."/>
            <person name="Davies R."/>
            <person name="Gaudet P."/>
            <person name="Fey P."/>
            <person name="Pilcher K."/>
            <person name="Chen G."/>
            <person name="Saunders D."/>
            <person name="Sodergren E."/>
            <person name="Davis P."/>
            <person name="Kerhornou A."/>
            <person name="Nie X."/>
            <person name="Hall N."/>
            <person name="Anjard C."/>
            <person name="Hemphill L."/>
            <person name="Bason N."/>
            <person name="Farbrother P."/>
            <person name="Desany B."/>
            <person name="Just E."/>
            <person name="Morio T."/>
            <person name="Rost R."/>
            <person name="Churcher C."/>
            <person name="Cooper J."/>
            <person name="Haydock S."/>
            <person name="van Driessche N."/>
            <person name="Cronin A."/>
            <person name="Goodhead I."/>
            <person name="Muzny D."/>
            <person name="Mourier T."/>
            <person name="Pain A."/>
            <person name="Lu M."/>
            <person name="Harper D."/>
            <person name="Lindsay R."/>
            <person name="Hauser H."/>
            <person name="James K."/>
            <person name="Quiles M."/>
            <person name="Madan Babu M."/>
            <person name="Saito T."/>
            <person name="Buchrieser C."/>
            <person name="Wardroper A."/>
            <person name="Felder M."/>
            <person name="Thangavelu M."/>
            <person name="Johnson D."/>
            <person name="Knights A."/>
            <person name="Loulseged H."/>
            <person name="Mungall K."/>
            <person name="Oliver K."/>
            <person name="Price C."/>
            <person name="Quail M.A."/>
            <person name="Urushihara H."/>
            <person name="Hernandez J."/>
            <person name="Rabbinowitsch E."/>
            <person name="Steffen D."/>
            <person name="Sanders M."/>
            <person name="Ma J."/>
            <person name="Kohara Y."/>
            <person name="Sharp S."/>
            <person name="Simmonds M."/>
            <person name="Spiegler S."/>
            <person name="Tivey A."/>
            <person name="Sugano S."/>
            <person name="White B."/>
            <person name="Walker D."/>
            <person name="Woodward J."/>
            <person name="Winckler T."/>
            <person name="Tanaka Y."/>
            <person name="Shaulsky G."/>
            <person name="Schleicher M."/>
            <person name="Weinstock G."/>
            <person name="Rosenthal A."/>
            <person name="Cox E.C."/>
            <person name="Chisholm R.L."/>
            <person name="Gibbs R."/>
            <person name="Loomis W.F."/>
            <person name="Platzer M."/>
            <person name="Kay R.R."/>
            <person name="Williams J."/>
            <person name="Dear P.H."/>
            <person name="Noegel A.A."/>
            <person name="Barrell B."/>
            <person name="Kuspa A."/>
        </authorList>
    </citation>
    <scope>NUCLEOTIDE SEQUENCE [LARGE SCALE GENOMIC DNA]</scope>
    <source>
        <strain evidence="2 3">AX4</strain>
    </source>
</reference>
<dbReference type="dictyBase" id="DDB_G0282167"/>
<dbReference type="RefSeq" id="XP_640340.1">
    <property type="nucleotide sequence ID" value="XM_635248.1"/>
</dbReference>
<name>Q54SW9_DICDI</name>
<dbReference type="VEuPathDB" id="AmoebaDB:DDB_G0282167"/>
<keyword evidence="1" id="KW-0732">Signal</keyword>
<evidence type="ECO:0000313" key="2">
    <source>
        <dbReference type="EMBL" id="EAL66363.1"/>
    </source>
</evidence>
<feature type="signal peptide" evidence="1">
    <location>
        <begin position="1"/>
        <end position="20"/>
    </location>
</feature>
<proteinExistence type="predicted"/>
<dbReference type="HOGENOM" id="CLU_623219_0_0_1"/>
<dbReference type="AlphaFoldDB" id="Q54SW9"/>
<sequence length="440" mass="46361">MNIKLLLLFIIISIFKLINSSQVLFNDQIDCITTPCQWSKATNWIGGALPQSGDNVVINIGSRSVVEVDLVVIKDSTFGSVVLGSTLKVLNSNLLNGTISNVIVNGNLNINSQNVGLSNVSGNGVVSFLYQSYPNPSSGTISSSTFKTLNIIGGLINVEVSNSKITQIIQSNIIGTGQFADQPTVTFSGDNTIGSIRLVESGINFKSGSKLTLNGLDVSNFGKKPSNSSSSSSSSSSSTSPIDQNINLNYQISILKTKLNSVNSLSIGSTSQLSITSSTINSNLNGNGGSLTISGLNTINGDLNITGTSLLVQSDHVQTNIEGSLLLGPQTTMKTVGVGSPLVIVSHNTVLKGSLSVSLDYQPKNNKKYTLIKSIGSLTGNFSSFSFQIKNEQVDSSLFSISTENSAYSLTYGAPDESSNSTVIILNYLLLLSLLLISIF</sequence>
<keyword evidence="3" id="KW-1185">Reference proteome</keyword>
<dbReference type="Proteomes" id="UP000002195">
    <property type="component" value="Unassembled WGS sequence"/>
</dbReference>
<dbReference type="GeneID" id="8623441"/>
<comment type="caution">
    <text evidence="2">The sequence shown here is derived from an EMBL/GenBank/DDBJ whole genome shotgun (WGS) entry which is preliminary data.</text>
</comment>
<protein>
    <submittedName>
        <fullName evidence="2">Uncharacterized protein</fullName>
    </submittedName>
</protein>
<dbReference type="KEGG" id="ddi:DDB_G0282167"/>
<dbReference type="OMA" id="QYNASEF"/>
<organism evidence="2 3">
    <name type="scientific">Dictyostelium discoideum</name>
    <name type="common">Social amoeba</name>
    <dbReference type="NCBI Taxonomy" id="44689"/>
    <lineage>
        <taxon>Eukaryota</taxon>
        <taxon>Amoebozoa</taxon>
        <taxon>Evosea</taxon>
        <taxon>Eumycetozoa</taxon>
        <taxon>Dictyostelia</taxon>
        <taxon>Dictyosteliales</taxon>
        <taxon>Dictyosteliaceae</taxon>
        <taxon>Dictyostelium</taxon>
    </lineage>
</organism>
<accession>Q54SW9</accession>
<dbReference type="InParanoid" id="Q54SW9"/>
<dbReference type="EMBL" id="AAFI02000045">
    <property type="protein sequence ID" value="EAL66363.1"/>
    <property type="molecule type" value="Genomic_DNA"/>
</dbReference>
<gene>
    <name evidence="2" type="ORF">DDB_G0282167</name>
</gene>
<feature type="chain" id="PRO_5004249834" evidence="1">
    <location>
        <begin position="21"/>
        <end position="440"/>
    </location>
</feature>